<comment type="caution">
    <text evidence="3">The sequence shown here is derived from an EMBL/GenBank/DDBJ whole genome shotgun (WGS) entry which is preliminary data.</text>
</comment>
<dbReference type="PANTHER" id="PTHR47307">
    <property type="entry name" value="GLUTATHIONE-REGULATED POTASSIUM-EFFLUX SYSTEM ANCILLARY PROTEIN KEFG"/>
    <property type="match status" value="1"/>
</dbReference>
<dbReference type="SUPFAM" id="SSF52218">
    <property type="entry name" value="Flavoproteins"/>
    <property type="match status" value="1"/>
</dbReference>
<dbReference type="Gene3D" id="3.40.50.360">
    <property type="match status" value="1"/>
</dbReference>
<sequence>MATTVLVFHPHLADTSRVNARLLAELKASGASDVTVRDEYALYPDFRIDVKAEQAALERTDRIVLQFPFYWYSSPALLKQWEDEVFRPGWCYGGGHALDGKTLRLVVTTGSEAAKFQPDGAYKRTMDELLSPFEVVARRIGLTYEPPFLVQGCATIDEAGLDEVAKAYVKAIAG</sequence>
<name>A0A938WWP5_9BIFI</name>
<dbReference type="AlphaFoldDB" id="A0A938WWP5"/>
<reference evidence="3" key="1">
    <citation type="submission" date="2020-08" db="EMBL/GenBank/DDBJ databases">
        <authorList>
            <person name="Cejkova D."/>
            <person name="Kubasova T."/>
            <person name="Jahodarova E."/>
            <person name="Rychlik I."/>
        </authorList>
    </citation>
    <scope>NUCLEOTIDE SEQUENCE</scope>
    <source>
        <strain evidence="3">An836</strain>
    </source>
</reference>
<evidence type="ECO:0000313" key="4">
    <source>
        <dbReference type="Proteomes" id="UP000718821"/>
    </source>
</evidence>
<feature type="domain" description="Flavodoxin-like fold" evidence="2">
    <location>
        <begin position="1"/>
        <end position="170"/>
    </location>
</feature>
<dbReference type="Pfam" id="PF02525">
    <property type="entry name" value="Flavodoxin_2"/>
    <property type="match status" value="1"/>
</dbReference>
<dbReference type="InterPro" id="IPR029039">
    <property type="entry name" value="Flavoprotein-like_sf"/>
</dbReference>
<protein>
    <submittedName>
        <fullName evidence="3">NAD(P)H-dependent oxidoreductase</fullName>
    </submittedName>
</protein>
<dbReference type="EMBL" id="JACLYU010000003">
    <property type="protein sequence ID" value="MBM6699236.1"/>
    <property type="molecule type" value="Genomic_DNA"/>
</dbReference>
<evidence type="ECO:0000313" key="3">
    <source>
        <dbReference type="EMBL" id="MBM6699236.1"/>
    </source>
</evidence>
<organism evidence="3 4">
    <name type="scientific">Bifidobacterium pullorum subsp. saeculare</name>
    <dbReference type="NCBI Taxonomy" id="78257"/>
    <lineage>
        <taxon>Bacteria</taxon>
        <taxon>Bacillati</taxon>
        <taxon>Actinomycetota</taxon>
        <taxon>Actinomycetes</taxon>
        <taxon>Bifidobacteriales</taxon>
        <taxon>Bifidobacteriaceae</taxon>
        <taxon>Bifidobacterium</taxon>
    </lineage>
</organism>
<keyword evidence="4" id="KW-1185">Reference proteome</keyword>
<evidence type="ECO:0000256" key="1">
    <source>
        <dbReference type="ARBA" id="ARBA00023002"/>
    </source>
</evidence>
<dbReference type="GO" id="GO:0009055">
    <property type="term" value="F:electron transfer activity"/>
    <property type="evidence" value="ECO:0007669"/>
    <property type="project" value="TreeGrafter"/>
</dbReference>
<evidence type="ECO:0000259" key="2">
    <source>
        <dbReference type="Pfam" id="PF02525"/>
    </source>
</evidence>
<dbReference type="InterPro" id="IPR003680">
    <property type="entry name" value="Flavodoxin_fold"/>
</dbReference>
<gene>
    <name evidence="3" type="ORF">H7U32_02610</name>
</gene>
<proteinExistence type="predicted"/>
<dbReference type="Proteomes" id="UP000718821">
    <property type="component" value="Unassembled WGS sequence"/>
</dbReference>
<dbReference type="PANTHER" id="PTHR47307:SF1">
    <property type="entry name" value="GLUTATHIONE-REGULATED POTASSIUM-EFFLUX SYSTEM ANCILLARY PROTEIN KEFG"/>
    <property type="match status" value="1"/>
</dbReference>
<keyword evidence="1" id="KW-0560">Oxidoreductase</keyword>
<dbReference type="InterPro" id="IPR046980">
    <property type="entry name" value="KefG/KefF"/>
</dbReference>
<accession>A0A938WWP5</accession>
<dbReference type="RefSeq" id="WP_204467832.1">
    <property type="nucleotide sequence ID" value="NZ_JACLYU010000003.1"/>
</dbReference>
<dbReference type="GO" id="GO:0003955">
    <property type="term" value="F:NAD(P)H dehydrogenase (quinone) activity"/>
    <property type="evidence" value="ECO:0007669"/>
    <property type="project" value="TreeGrafter"/>
</dbReference>
<dbReference type="GO" id="GO:0010181">
    <property type="term" value="F:FMN binding"/>
    <property type="evidence" value="ECO:0007669"/>
    <property type="project" value="TreeGrafter"/>
</dbReference>
<reference evidence="3" key="2">
    <citation type="journal article" date="2021" name="Sci. Rep.">
        <title>The distribution of antibiotic resistance genes in chicken gut microbiota commensals.</title>
        <authorList>
            <person name="Juricova H."/>
            <person name="Matiasovicova J."/>
            <person name="Kubasova T."/>
            <person name="Cejkova D."/>
            <person name="Rychlik I."/>
        </authorList>
    </citation>
    <scope>NUCLEOTIDE SEQUENCE</scope>
    <source>
        <strain evidence="3">An836</strain>
    </source>
</reference>